<accession>A0A520M6G5</accession>
<feature type="transmembrane region" description="Helical" evidence="6">
    <location>
        <begin position="75"/>
        <end position="96"/>
    </location>
</feature>
<dbReference type="PROSITE" id="PS50156">
    <property type="entry name" value="SSD"/>
    <property type="match status" value="1"/>
</dbReference>
<feature type="transmembrane region" description="Helical" evidence="6">
    <location>
        <begin position="6"/>
        <end position="26"/>
    </location>
</feature>
<reference evidence="8 9" key="1">
    <citation type="submission" date="2019-02" db="EMBL/GenBank/DDBJ databases">
        <title>Prokaryotic population dynamics and viral predation in marine succession experiment using metagenomics: the confinement effect.</title>
        <authorList>
            <person name="Haro-Moreno J.M."/>
            <person name="Rodriguez-Valera F."/>
            <person name="Lopez-Perez M."/>
        </authorList>
    </citation>
    <scope>NUCLEOTIDE SEQUENCE [LARGE SCALE GENOMIC DNA]</scope>
    <source>
        <strain evidence="8">MED-G167</strain>
    </source>
</reference>
<dbReference type="InterPro" id="IPR050545">
    <property type="entry name" value="Mycobact_MmpL"/>
</dbReference>
<dbReference type="PANTHER" id="PTHR33406:SF12">
    <property type="entry name" value="BLR2997 PROTEIN"/>
    <property type="match status" value="1"/>
</dbReference>
<dbReference type="InterPro" id="IPR000731">
    <property type="entry name" value="SSD"/>
</dbReference>
<evidence type="ECO:0000256" key="5">
    <source>
        <dbReference type="ARBA" id="ARBA00023136"/>
    </source>
</evidence>
<gene>
    <name evidence="8" type="ORF">EVB00_02640</name>
</gene>
<evidence type="ECO:0000256" key="1">
    <source>
        <dbReference type="ARBA" id="ARBA00004651"/>
    </source>
</evidence>
<comment type="caution">
    <text evidence="8">The sequence shown here is derived from an EMBL/GenBank/DDBJ whole genome shotgun (WGS) entry which is preliminary data.</text>
</comment>
<feature type="transmembrane region" description="Helical" evidence="6">
    <location>
        <begin position="508"/>
        <end position="534"/>
    </location>
</feature>
<keyword evidence="4 6" id="KW-1133">Transmembrane helix</keyword>
<feature type="transmembrane region" description="Helical" evidence="6">
    <location>
        <begin position="108"/>
        <end position="129"/>
    </location>
</feature>
<evidence type="ECO:0000256" key="2">
    <source>
        <dbReference type="ARBA" id="ARBA00022475"/>
    </source>
</evidence>
<dbReference type="InterPro" id="IPR004869">
    <property type="entry name" value="MMPL_dom"/>
</dbReference>
<evidence type="ECO:0000259" key="7">
    <source>
        <dbReference type="PROSITE" id="PS50156"/>
    </source>
</evidence>
<dbReference type="Gene3D" id="1.20.1640.10">
    <property type="entry name" value="Multidrug efflux transporter AcrB transmembrane domain"/>
    <property type="match status" value="2"/>
</dbReference>
<feature type="transmembrane region" description="Helical" evidence="6">
    <location>
        <begin position="385"/>
        <end position="403"/>
    </location>
</feature>
<evidence type="ECO:0000313" key="9">
    <source>
        <dbReference type="Proteomes" id="UP000318359"/>
    </source>
</evidence>
<keyword evidence="5 6" id="KW-0472">Membrane</keyword>
<evidence type="ECO:0000256" key="6">
    <source>
        <dbReference type="SAM" id="Phobius"/>
    </source>
</evidence>
<protein>
    <submittedName>
        <fullName evidence="8">Transporter</fullName>
    </submittedName>
</protein>
<dbReference type="EMBL" id="SHBM01000038">
    <property type="protein sequence ID" value="RZO16808.1"/>
    <property type="molecule type" value="Genomic_DNA"/>
</dbReference>
<feature type="transmembrane region" description="Helical" evidence="6">
    <location>
        <begin position="155"/>
        <end position="175"/>
    </location>
</feature>
<proteinExistence type="predicted"/>
<dbReference type="AlphaFoldDB" id="A0A520M6G5"/>
<feature type="transmembrane region" description="Helical" evidence="6">
    <location>
        <begin position="484"/>
        <end position="502"/>
    </location>
</feature>
<feature type="non-terminal residue" evidence="8">
    <location>
        <position position="1"/>
    </location>
</feature>
<organism evidence="8 9">
    <name type="scientific">SAR86 cluster bacterium</name>
    <dbReference type="NCBI Taxonomy" id="2030880"/>
    <lineage>
        <taxon>Bacteria</taxon>
        <taxon>Pseudomonadati</taxon>
        <taxon>Pseudomonadota</taxon>
        <taxon>Gammaproteobacteria</taxon>
        <taxon>SAR86 cluster</taxon>
    </lineage>
</organism>
<sequence length="540" mass="60550">GNIWLVTLPIMNAFVTSFCTAGFLGFMNWKISVVSSNFVALLLILTISLTVHISVRLIDNKRSNNYKSIKSAFQIMFMPCLFAALTTAVAFLSLTLGDLKPVIEFGKMMAVGMIFALFFTFTFLPAALISLNTDQSVDFINIKQVLRKIYNFTNMHHFGLLLSYLTIFSILIFGMSKLEVENRFIDYFDESTEIYQGMVLLDNELGGTATLDIIIDEPSFVSEDVIFEGEDEDLFAEDLFADDESEASGYWWNIYSLEKLENIHDSLDSMPEIGKVLSVASGVKLARKINDDEDLNDLELALLRSVLPEDIRETLLYSYINEDDSKIRISTRVIESSNSLNRKDLINQIEDDLINKFNLSKDQFEITGLAVLYNNMLQSLFSSQINSLGLVFLVISLMLFVLFRSLKVVFIGILPNIFVASCVLGLLGLLKIPLDIMTITVASISVGMAVDNTIHYLYRFKSELEKGNDEKLSMKISHLTVGRAIFYTAFTIAIGFSILALSNFAPTVLFGIFTALALLLAFISSLTLLPIMLVRLKAFQ</sequence>
<dbReference type="SUPFAM" id="SSF82866">
    <property type="entry name" value="Multidrug efflux transporter AcrB transmembrane domain"/>
    <property type="match status" value="2"/>
</dbReference>
<feature type="domain" description="SSD" evidence="7">
    <location>
        <begin position="413"/>
        <end position="535"/>
    </location>
</feature>
<dbReference type="PANTHER" id="PTHR33406">
    <property type="entry name" value="MEMBRANE PROTEIN MJ1562-RELATED"/>
    <property type="match status" value="1"/>
</dbReference>
<keyword evidence="3 6" id="KW-0812">Transmembrane</keyword>
<keyword evidence="2" id="KW-1003">Cell membrane</keyword>
<dbReference type="Pfam" id="PF03176">
    <property type="entry name" value="MMPL"/>
    <property type="match status" value="2"/>
</dbReference>
<dbReference type="Proteomes" id="UP000318359">
    <property type="component" value="Unassembled WGS sequence"/>
</dbReference>
<evidence type="ECO:0000256" key="3">
    <source>
        <dbReference type="ARBA" id="ARBA00022692"/>
    </source>
</evidence>
<feature type="transmembrane region" description="Helical" evidence="6">
    <location>
        <begin position="409"/>
        <end position="430"/>
    </location>
</feature>
<comment type="subcellular location">
    <subcellularLocation>
        <location evidence="1">Cell membrane</location>
        <topology evidence="1">Multi-pass membrane protein</topology>
    </subcellularLocation>
</comment>
<evidence type="ECO:0000256" key="4">
    <source>
        <dbReference type="ARBA" id="ARBA00022989"/>
    </source>
</evidence>
<name>A0A520M6G5_9GAMM</name>
<dbReference type="GO" id="GO:0005886">
    <property type="term" value="C:plasma membrane"/>
    <property type="evidence" value="ECO:0007669"/>
    <property type="project" value="UniProtKB-SubCell"/>
</dbReference>
<evidence type="ECO:0000313" key="8">
    <source>
        <dbReference type="EMBL" id="RZO16808.1"/>
    </source>
</evidence>
<feature type="transmembrane region" description="Helical" evidence="6">
    <location>
        <begin position="38"/>
        <end position="55"/>
    </location>
</feature>